<comment type="caution">
    <text evidence="2">The sequence shown here is derived from an EMBL/GenBank/DDBJ whole genome shotgun (WGS) entry which is preliminary data.</text>
</comment>
<organism evidence="2 3">
    <name type="scientific">Acanthosepion pharaonis</name>
    <name type="common">Pharaoh cuttlefish</name>
    <name type="synonym">Sepia pharaonis</name>
    <dbReference type="NCBI Taxonomy" id="158019"/>
    <lineage>
        <taxon>Eukaryota</taxon>
        <taxon>Metazoa</taxon>
        <taxon>Spiralia</taxon>
        <taxon>Lophotrochozoa</taxon>
        <taxon>Mollusca</taxon>
        <taxon>Cephalopoda</taxon>
        <taxon>Coleoidea</taxon>
        <taxon>Decapodiformes</taxon>
        <taxon>Sepiida</taxon>
        <taxon>Sepiina</taxon>
        <taxon>Sepiidae</taxon>
        <taxon>Acanthosepion</taxon>
    </lineage>
</organism>
<feature type="transmembrane region" description="Helical" evidence="1">
    <location>
        <begin position="94"/>
        <end position="114"/>
    </location>
</feature>
<dbReference type="AlphaFoldDB" id="A0A812E7Y0"/>
<keyword evidence="1" id="KW-0812">Transmembrane</keyword>
<dbReference type="OrthoDB" id="6819399at2759"/>
<feature type="transmembrane region" description="Helical" evidence="1">
    <location>
        <begin position="126"/>
        <end position="146"/>
    </location>
</feature>
<evidence type="ECO:0000313" key="3">
    <source>
        <dbReference type="Proteomes" id="UP000597762"/>
    </source>
</evidence>
<sequence>MKSDPTNSTVFRFFCDWRLVSAPKYFLDERKSKKKTELSVCEYLSHKNYTIFITSSIIIFARSRFFTPTIHLSIYCSLFMSIYLSSVISSDLSIYLSIFCNLFRSIYLSIFCNLFRSIYLSIFCNLFRSIYLSIFCNLFRSIYLLILNQRRGNM</sequence>
<evidence type="ECO:0000256" key="1">
    <source>
        <dbReference type="SAM" id="Phobius"/>
    </source>
</evidence>
<evidence type="ECO:0000313" key="2">
    <source>
        <dbReference type="EMBL" id="CAE1317851.1"/>
    </source>
</evidence>
<accession>A0A812E7Y0</accession>
<proteinExistence type="predicted"/>
<keyword evidence="3" id="KW-1185">Reference proteome</keyword>
<feature type="transmembrane region" description="Helical" evidence="1">
    <location>
        <begin position="65"/>
        <end position="88"/>
    </location>
</feature>
<gene>
    <name evidence="2" type="ORF">SPHA_68398</name>
</gene>
<dbReference type="Proteomes" id="UP000597762">
    <property type="component" value="Unassembled WGS sequence"/>
</dbReference>
<dbReference type="EMBL" id="CAHIKZ030004979">
    <property type="protein sequence ID" value="CAE1317851.1"/>
    <property type="molecule type" value="Genomic_DNA"/>
</dbReference>
<keyword evidence="1" id="KW-1133">Transmembrane helix</keyword>
<keyword evidence="1" id="KW-0472">Membrane</keyword>
<name>A0A812E7Y0_ACAPH</name>
<reference evidence="2" key="1">
    <citation type="submission" date="2021-01" db="EMBL/GenBank/DDBJ databases">
        <authorList>
            <person name="Li R."/>
            <person name="Bekaert M."/>
        </authorList>
    </citation>
    <scope>NUCLEOTIDE SEQUENCE</scope>
    <source>
        <strain evidence="2">Farmed</strain>
    </source>
</reference>
<protein>
    <submittedName>
        <fullName evidence="2">Uncharacterized protein</fullName>
    </submittedName>
</protein>